<organism evidence="1 2">
    <name type="scientific">Pseudomonas phage uligo</name>
    <dbReference type="NCBI Taxonomy" id="2048979"/>
    <lineage>
        <taxon>Viruses</taxon>
        <taxon>Duplodnaviria</taxon>
        <taxon>Heunggongvirae</taxon>
        <taxon>Uroviricota</taxon>
        <taxon>Caudoviricetes</taxon>
        <taxon>Autographivirales</taxon>
        <taxon>Autosignataviridae</taxon>
        <taxon>Colwellvirinae</taxon>
        <taxon>Uliginvirus</taxon>
        <taxon>Uliginvirus uligo</taxon>
    </lineage>
</organism>
<evidence type="ECO:0000313" key="2">
    <source>
        <dbReference type="Proteomes" id="UP000240374"/>
    </source>
</evidence>
<dbReference type="Proteomes" id="UP000240374">
    <property type="component" value="Segment"/>
</dbReference>
<proteinExistence type="predicted"/>
<reference evidence="1" key="1">
    <citation type="submission" date="2018-04" db="EMBL/GenBank/DDBJ databases">
        <authorList>
            <person name="Djurhuus A.M."/>
            <person name="Carstens A.B."/>
            <person name="Hansen L.H."/>
        </authorList>
    </citation>
    <scope>NUCLEOTIDE SEQUENCE</scope>
</reference>
<keyword evidence="2" id="KW-1185">Reference proteome</keyword>
<dbReference type="EMBL" id="MG018929">
    <property type="protein sequence ID" value="ATW58217.1"/>
    <property type="molecule type" value="Genomic_DNA"/>
</dbReference>
<accession>A0A2H4P7R8</accession>
<name>A0A2H4P7R8_9CAUD</name>
<evidence type="ECO:0000313" key="1">
    <source>
        <dbReference type="EMBL" id="ATW58217.1"/>
    </source>
</evidence>
<sequence>MKLIADTIVSPRDAGVLSLKGKEVIYHREGASRHMWIGLVHSISMNGATILYRNGVTQAYSLTYLRNHFAPAHWKDNRQTYQLANNMSQNYIAAGAHLRAYDMTPFFKPEEVMLSANQAINGAKGPMHMVLNEPSSLEKREESKHLWCDFHPNHYALHCTKCAEQREEGIKRTPHYVVDREPTKRDQSITMVDPADEQGEFYVYRPKGDKPKHKHTSFAKATAEAARVANLFPGESIQVLRVAAVYCAERVVTTKMNVEVK</sequence>
<protein>
    <submittedName>
        <fullName evidence="1">Uncharacterized protein</fullName>
    </submittedName>
</protein>